<evidence type="ECO:0000313" key="2">
    <source>
        <dbReference type="EMBL" id="EMH66533.1"/>
    </source>
</evidence>
<dbReference type="EMBL" id="APEZ01000041">
    <property type="protein sequence ID" value="EMH66533.1"/>
    <property type="molecule type" value="Genomic_DNA"/>
</dbReference>
<feature type="domain" description="Phage-Barnase-EndoU-ColicinE5/D-RelE like nuclease 3" evidence="1">
    <location>
        <begin position="45"/>
        <end position="162"/>
    </location>
</feature>
<accession>A0ABC9S9A7</accession>
<dbReference type="Pfam" id="PF18812">
    <property type="entry name" value="PBECR3"/>
    <property type="match status" value="1"/>
</dbReference>
<organism evidence="2 3">
    <name type="scientific">Helicobacter pylori HP260AFii</name>
    <dbReference type="NCBI Taxonomy" id="1159077"/>
    <lineage>
        <taxon>Bacteria</taxon>
        <taxon>Pseudomonadati</taxon>
        <taxon>Campylobacterota</taxon>
        <taxon>Epsilonproteobacteria</taxon>
        <taxon>Campylobacterales</taxon>
        <taxon>Helicobacteraceae</taxon>
        <taxon>Helicobacter</taxon>
    </lineage>
</organism>
<feature type="non-terminal residue" evidence="2">
    <location>
        <position position="1"/>
    </location>
</feature>
<dbReference type="RefSeq" id="WP_001958937.1">
    <property type="nucleotide sequence ID" value="NZ_KB642464.1"/>
</dbReference>
<dbReference type="Proteomes" id="UP000011945">
    <property type="component" value="Unassembled WGS sequence"/>
</dbReference>
<name>A0ABC9S9A7_HELPX</name>
<gene>
    <name evidence="2" type="ORF">HMPREF1449_00978</name>
</gene>
<evidence type="ECO:0000313" key="3">
    <source>
        <dbReference type="Proteomes" id="UP000011945"/>
    </source>
</evidence>
<dbReference type="AlphaFoldDB" id="A0ABC9S9A7"/>
<dbReference type="InterPro" id="IPR041301">
    <property type="entry name" value="PBECR3"/>
</dbReference>
<sequence length="189" mass="21226">IKELLNNTKIPTSGRDAITFGVNNLNPEIVEFIHQNNKKMIIEKASNKELELLKDANFKHPENIRASLDHEAITHILKRHGVNSVNVKNGESPITYEDIANYRYIVNNADAILRTIDKYNQEAITAFKQINGYAVVVEQAVNKKNELVLKTMYKSNGDYKNNDVYKEFSSTSLDANAKVNHGLSSHGGA</sequence>
<protein>
    <recommendedName>
        <fullName evidence="1">Phage-Barnase-EndoU-ColicinE5/D-RelE like nuclease 3 domain-containing protein</fullName>
    </recommendedName>
</protein>
<proteinExistence type="predicted"/>
<comment type="caution">
    <text evidence="2">The sequence shown here is derived from an EMBL/GenBank/DDBJ whole genome shotgun (WGS) entry which is preliminary data.</text>
</comment>
<evidence type="ECO:0000259" key="1">
    <source>
        <dbReference type="Pfam" id="PF18812"/>
    </source>
</evidence>
<reference evidence="2 3" key="1">
    <citation type="submission" date="2012-12" db="EMBL/GenBank/DDBJ databases">
        <authorList>
            <person name="Weinstock G."/>
            <person name="Sodergren E."/>
            <person name="Lobos E.A."/>
            <person name="Fulton L."/>
            <person name="Fulton R."/>
            <person name="Courtney L."/>
            <person name="Fronick C."/>
            <person name="O'Laughlin M."/>
            <person name="Godfrey J."/>
            <person name="Wilson R.M."/>
            <person name="Miner T."/>
            <person name="Farmer C."/>
            <person name="Delehaunty K."/>
            <person name="Cordes M."/>
            <person name="Minx P."/>
            <person name="Tomlinson C."/>
            <person name="Chen J."/>
            <person name="Wollam A."/>
            <person name="Pepin K.H."/>
            <person name="Bhonagiri V."/>
            <person name="Zhang X."/>
            <person name="Suruliraj S."/>
            <person name="Antonio M."/>
            <person name="Secka O."/>
            <person name="Thomas J."/>
            <person name="Warren W."/>
            <person name="Mitreva M."/>
            <person name="Mardis E.R."/>
            <person name="Wilson R.K."/>
        </authorList>
    </citation>
    <scope>NUCLEOTIDE SEQUENCE [LARGE SCALE GENOMIC DNA]</scope>
    <source>
        <strain evidence="2 3">HP260AFii</strain>
    </source>
</reference>
<feature type="non-terminal residue" evidence="2">
    <location>
        <position position="189"/>
    </location>
</feature>